<dbReference type="NCBIfam" id="TIGR00732">
    <property type="entry name" value="dprA"/>
    <property type="match status" value="1"/>
</dbReference>
<dbReference type="OrthoDB" id="9785707at2"/>
<sequence>MQNLRDLYYLLALQRAKGVGDLTARKLIAACGSAEAVFSEKLSLLSRIEGVGTMAVRAVRNKRNLIDAEKEMTWLEQQKIRVIPFTDPEYPFRLKHCPDGPLVLFVRGNVRLEAPRFLSVVGTRRITPRGMELTQKLVEDLAPLGPTIVSGYAYGADICAHRAAINSGLQTIACMAHGLDITYPSAHKVYNESVMENGGFVTDFWHGEMPDRDHFLRRNRIIAGLSQAVVVVESAEKGGSLVTADIANSYNREVFAIPGRPEDPLSKGCNLLIKKHQAHLMESAADLIYMLGWDPDEDDHKVPVQKQLFVELDATEELVVSRLQDSEKMLLDDLAYTCDIPVHKLSATLLNMEMKGVVRPLPGKYFELV</sequence>
<dbReference type="PANTHER" id="PTHR43022">
    <property type="entry name" value="PROTEIN SMF"/>
    <property type="match status" value="1"/>
</dbReference>
<dbReference type="Gene3D" id="1.10.10.10">
    <property type="entry name" value="Winged helix-like DNA-binding domain superfamily/Winged helix DNA-binding domain"/>
    <property type="match status" value="1"/>
</dbReference>
<feature type="domain" description="Smf/DprA SLOG" evidence="2">
    <location>
        <begin position="82"/>
        <end position="290"/>
    </location>
</feature>
<dbReference type="SUPFAM" id="SSF102405">
    <property type="entry name" value="MCP/YpsA-like"/>
    <property type="match status" value="1"/>
</dbReference>
<dbReference type="InterPro" id="IPR036388">
    <property type="entry name" value="WH-like_DNA-bd_sf"/>
</dbReference>
<accession>A0A4S3M2L2</accession>
<evidence type="ECO:0000313" key="4">
    <source>
        <dbReference type="EMBL" id="THD69372.1"/>
    </source>
</evidence>
<gene>
    <name evidence="4" type="primary">dprA</name>
    <name evidence="4" type="ORF">E7Z59_03330</name>
</gene>
<dbReference type="EMBL" id="SSMC01000001">
    <property type="protein sequence ID" value="THD69372.1"/>
    <property type="molecule type" value="Genomic_DNA"/>
</dbReference>
<dbReference type="InterPro" id="IPR041614">
    <property type="entry name" value="DprA_WH"/>
</dbReference>
<dbReference type="GO" id="GO:0009294">
    <property type="term" value="P:DNA-mediated transformation"/>
    <property type="evidence" value="ECO:0007669"/>
    <property type="project" value="InterPro"/>
</dbReference>
<dbReference type="AlphaFoldDB" id="A0A4S3M2L2"/>
<dbReference type="InterPro" id="IPR010994">
    <property type="entry name" value="RuvA_2-like"/>
</dbReference>
<organism evidence="4 5">
    <name type="scientific">Robertkochia marina</name>
    <dbReference type="NCBI Taxonomy" id="1227945"/>
    <lineage>
        <taxon>Bacteria</taxon>
        <taxon>Pseudomonadati</taxon>
        <taxon>Bacteroidota</taxon>
        <taxon>Flavobacteriia</taxon>
        <taxon>Flavobacteriales</taxon>
        <taxon>Flavobacteriaceae</taxon>
        <taxon>Robertkochia</taxon>
    </lineage>
</organism>
<feature type="domain" description="DprA winged helix" evidence="3">
    <location>
        <begin position="311"/>
        <end position="364"/>
    </location>
</feature>
<evidence type="ECO:0000256" key="1">
    <source>
        <dbReference type="ARBA" id="ARBA00006525"/>
    </source>
</evidence>
<dbReference type="RefSeq" id="WP_136334862.1">
    <property type="nucleotide sequence ID" value="NZ_QXMP01000001.1"/>
</dbReference>
<evidence type="ECO:0000259" key="3">
    <source>
        <dbReference type="Pfam" id="PF17782"/>
    </source>
</evidence>
<dbReference type="PANTHER" id="PTHR43022:SF1">
    <property type="entry name" value="PROTEIN SMF"/>
    <property type="match status" value="1"/>
</dbReference>
<dbReference type="Proteomes" id="UP000305939">
    <property type="component" value="Unassembled WGS sequence"/>
</dbReference>
<comment type="similarity">
    <text evidence="1">Belongs to the DprA/Smf family.</text>
</comment>
<name>A0A4S3M2L2_9FLAO</name>
<evidence type="ECO:0000313" key="5">
    <source>
        <dbReference type="Proteomes" id="UP000305939"/>
    </source>
</evidence>
<reference evidence="4 5" key="1">
    <citation type="submission" date="2019-04" db="EMBL/GenBank/DDBJ databases">
        <title>Draft genome sequence of Robertkochia marina CC-AMO-30D.</title>
        <authorList>
            <person name="Hameed A."/>
            <person name="Lin S.-Y."/>
            <person name="Shahina M."/>
            <person name="Lai W.-A."/>
            <person name="Young C.-C."/>
        </authorList>
    </citation>
    <scope>NUCLEOTIDE SEQUENCE [LARGE SCALE GENOMIC DNA]</scope>
    <source>
        <strain evidence="4 5">CC-AMO-30D</strain>
    </source>
</reference>
<dbReference type="InterPro" id="IPR057666">
    <property type="entry name" value="DrpA_SLOG"/>
</dbReference>
<keyword evidence="5" id="KW-1185">Reference proteome</keyword>
<evidence type="ECO:0000259" key="2">
    <source>
        <dbReference type="Pfam" id="PF02481"/>
    </source>
</evidence>
<comment type="caution">
    <text evidence="4">The sequence shown here is derived from an EMBL/GenBank/DDBJ whole genome shotgun (WGS) entry which is preliminary data.</text>
</comment>
<protein>
    <submittedName>
        <fullName evidence="4">DNA-protecting protein DprA</fullName>
    </submittedName>
</protein>
<dbReference type="SUPFAM" id="SSF47781">
    <property type="entry name" value="RuvA domain 2-like"/>
    <property type="match status" value="1"/>
</dbReference>
<dbReference type="Pfam" id="PF02481">
    <property type="entry name" value="DNA_processg_A"/>
    <property type="match status" value="1"/>
</dbReference>
<dbReference type="Pfam" id="PF17782">
    <property type="entry name" value="WHD_DprA"/>
    <property type="match status" value="1"/>
</dbReference>
<dbReference type="InterPro" id="IPR003488">
    <property type="entry name" value="DprA"/>
</dbReference>
<dbReference type="Gene3D" id="3.40.50.450">
    <property type="match status" value="1"/>
</dbReference>
<proteinExistence type="inferred from homology"/>